<comment type="caution">
    <text evidence="1">The sequence shown here is derived from an EMBL/GenBank/DDBJ whole genome shotgun (WGS) entry which is preliminary data.</text>
</comment>
<name>A0ABW9RHT3_9BACT</name>
<protein>
    <recommendedName>
        <fullName evidence="3">Outer membrane protein beta-barrel domain-containing protein</fullName>
    </recommendedName>
</protein>
<evidence type="ECO:0000313" key="2">
    <source>
        <dbReference type="Proteomes" id="UP000798808"/>
    </source>
</evidence>
<evidence type="ECO:0000313" key="1">
    <source>
        <dbReference type="EMBL" id="MTI23619.1"/>
    </source>
</evidence>
<organism evidence="1 2">
    <name type="scientific">Fulvivirga kasyanovii</name>
    <dbReference type="NCBI Taxonomy" id="396812"/>
    <lineage>
        <taxon>Bacteria</taxon>
        <taxon>Pseudomonadati</taxon>
        <taxon>Bacteroidota</taxon>
        <taxon>Cytophagia</taxon>
        <taxon>Cytophagales</taxon>
        <taxon>Fulvivirgaceae</taxon>
        <taxon>Fulvivirga</taxon>
    </lineage>
</organism>
<accession>A0ABW9RHT3</accession>
<dbReference type="PROSITE" id="PS51257">
    <property type="entry name" value="PROKAR_LIPOPROTEIN"/>
    <property type="match status" value="1"/>
</dbReference>
<evidence type="ECO:0008006" key="3">
    <source>
        <dbReference type="Google" id="ProtNLM"/>
    </source>
</evidence>
<dbReference type="EMBL" id="SMLW01000255">
    <property type="protein sequence ID" value="MTI23619.1"/>
    <property type="molecule type" value="Genomic_DNA"/>
</dbReference>
<proteinExistence type="predicted"/>
<dbReference type="RefSeq" id="WP_155168760.1">
    <property type="nucleotide sequence ID" value="NZ_BAAAFL010000045.1"/>
</dbReference>
<keyword evidence="2" id="KW-1185">Reference proteome</keyword>
<sequence>MRLFFALIISVLTIGCTGYQHVSSPVYAPLSNKKGEAKINLDFNNVQAGYAFSDKFSVFATGFIRKNRTSTFDKKEGSGDLLYSEFTREVNLGLGYYTKRGNLIYELLAGIGAGSLRYKMTEDFTNEYRFDLHAHKAIAFLQPDVGINLNNRFEFGLFTRFGLYRYYILDTDTYGTYSKEPDAPPLLNRNTANFIFTEPGLVIRAGGEMFKFQAMVSHNFKLSQEPIRYRKVNVHLGFFFNFDAF</sequence>
<dbReference type="Proteomes" id="UP000798808">
    <property type="component" value="Unassembled WGS sequence"/>
</dbReference>
<reference evidence="1 2" key="1">
    <citation type="submission" date="2019-02" db="EMBL/GenBank/DDBJ databases">
        <authorList>
            <person name="Goldberg S.R."/>
            <person name="Haltli B.A."/>
            <person name="Correa H."/>
            <person name="Russell K.G."/>
        </authorList>
    </citation>
    <scope>NUCLEOTIDE SEQUENCE [LARGE SCALE GENOMIC DNA]</scope>
    <source>
        <strain evidence="1 2">JCM 16186</strain>
    </source>
</reference>
<gene>
    <name evidence="1" type="ORF">E1163_01505</name>
</gene>